<dbReference type="EMBL" id="JADIMF010000083">
    <property type="protein sequence ID" value="MBO8469193.1"/>
    <property type="molecule type" value="Genomic_DNA"/>
</dbReference>
<proteinExistence type="predicted"/>
<keyword evidence="1" id="KW-1133">Transmembrane helix</keyword>
<evidence type="ECO:0000313" key="3">
    <source>
        <dbReference type="Proteomes" id="UP000810292"/>
    </source>
</evidence>
<sequence length="950" mass="105715">MFKVYLENECFYDDRIDEKYISDMKLTLEENKAGSFEFVVYPQHPYYQSFDRMKSIITVTQNDKIIFRGRVLDSEESFYKERKFTCEGEFAFLNDSVIHPDGYEDDEGTTSATPIEIFTKIISDHNSQVTEERQFIIGTISVDGSDEEVSYAYMEWEKSLDAMEDLLEAYGGHISFRHEDEGTYIDWIDSYELLDQTAELGKNILDLTQTVEGGEIITGILPTGDENENTGYPTNISEMDIIETSHHKQMFPVTSSDMDLEKSFPINGKLNMGNIFGANGLVIVNKPLFEKYGAIIEQRSYDGYPADWIQQVLDEVDALTGLSNSIEVTVVDLGWFEDVDFLEMGKKMKVVSTPHGVNDTYSILKLELDFQKPESNKITLNKTLSNFIDQVVNPDGSKPVGDKGNSAVKYSYAYALSDSNTVCPLDSEFSDSIEIDAEKYLWVRVTTLMSDGTSTKSYYCAGKGEGSKFEIVASSTVVVRNDRLTTSQTITFRADINGYTKARPKWYVNDRYVAEGGTYTVIIPYRNAEGFTISLFNGTQLMDTLNLGVVDKTADPLYLGAYDSAVPTQGYDDEGNVLILAVGDYFLCSKSFDTFKAGNPYRWNGTSWEEVYVTGENANVSPDMYGKIMSSCLDDALSSDTVQNTKYMSWYKRLASKEAFVENLFAQIITVLGEFRFTKTVGNNLATFEITQDGVTMRFGAASQGDNRALKFHIDFNTGLVTAVDAKLSGSITANSGTFHGKIEGTNGYIQNMNAYDLNISGNSKFQGELQCGGLKVIPKELNNYYVTADEGSSQCSTLLGNLAAAITGSTDFTAIQYLLKEINGHIFEVSSSNIPGLRYIYPFIMITSGVFWLFLYDNNLNSLNIANTGLEYTVSGTSFGDGIVDVLISSGSYGVWINQTVYMTIKVANDEVYLSVPIDPSTEKMASLKPGQLYIDSNGTVKTKLPDTP</sequence>
<name>A0A9D9IAT1_9SPIO</name>
<accession>A0A9D9IAT1</accession>
<feature type="transmembrane region" description="Helical" evidence="1">
    <location>
        <begin position="840"/>
        <end position="857"/>
    </location>
</feature>
<dbReference type="Proteomes" id="UP000810292">
    <property type="component" value="Unassembled WGS sequence"/>
</dbReference>
<gene>
    <name evidence="2" type="ORF">IAA72_05360</name>
</gene>
<evidence type="ECO:0008006" key="4">
    <source>
        <dbReference type="Google" id="ProtNLM"/>
    </source>
</evidence>
<organism evidence="2 3">
    <name type="scientific">Candidatus Ornithospirochaeta stercoravium</name>
    <dbReference type="NCBI Taxonomy" id="2840897"/>
    <lineage>
        <taxon>Bacteria</taxon>
        <taxon>Pseudomonadati</taxon>
        <taxon>Spirochaetota</taxon>
        <taxon>Spirochaetia</taxon>
        <taxon>Spirochaetales</taxon>
        <taxon>Spirochaetaceae</taxon>
        <taxon>Spirochaetaceae incertae sedis</taxon>
        <taxon>Candidatus Ornithospirochaeta</taxon>
    </lineage>
</organism>
<keyword evidence="1" id="KW-0812">Transmembrane</keyword>
<evidence type="ECO:0000256" key="1">
    <source>
        <dbReference type="SAM" id="Phobius"/>
    </source>
</evidence>
<reference evidence="2" key="1">
    <citation type="submission" date="2020-10" db="EMBL/GenBank/DDBJ databases">
        <authorList>
            <person name="Gilroy R."/>
        </authorList>
    </citation>
    <scope>NUCLEOTIDE SEQUENCE</scope>
    <source>
        <strain evidence="2">14700</strain>
    </source>
</reference>
<evidence type="ECO:0000313" key="2">
    <source>
        <dbReference type="EMBL" id="MBO8469193.1"/>
    </source>
</evidence>
<comment type="caution">
    <text evidence="2">The sequence shown here is derived from an EMBL/GenBank/DDBJ whole genome shotgun (WGS) entry which is preliminary data.</text>
</comment>
<protein>
    <recommendedName>
        <fullName evidence="4">Prophage tail endopeptidase domain-containing protein</fullName>
    </recommendedName>
</protein>
<reference evidence="2" key="2">
    <citation type="journal article" date="2021" name="PeerJ">
        <title>Extensive microbial diversity within the chicken gut microbiome revealed by metagenomics and culture.</title>
        <authorList>
            <person name="Gilroy R."/>
            <person name="Ravi A."/>
            <person name="Getino M."/>
            <person name="Pursley I."/>
            <person name="Horton D.L."/>
            <person name="Alikhan N.F."/>
            <person name="Baker D."/>
            <person name="Gharbi K."/>
            <person name="Hall N."/>
            <person name="Watson M."/>
            <person name="Adriaenssens E.M."/>
            <person name="Foster-Nyarko E."/>
            <person name="Jarju S."/>
            <person name="Secka A."/>
            <person name="Antonio M."/>
            <person name="Oren A."/>
            <person name="Chaudhuri R.R."/>
            <person name="La Ragione R."/>
            <person name="Hildebrand F."/>
            <person name="Pallen M.J."/>
        </authorList>
    </citation>
    <scope>NUCLEOTIDE SEQUENCE</scope>
    <source>
        <strain evidence="2">14700</strain>
    </source>
</reference>
<dbReference type="AlphaFoldDB" id="A0A9D9IAT1"/>
<keyword evidence="1" id="KW-0472">Membrane</keyword>